<feature type="domain" description="EAL" evidence="1">
    <location>
        <begin position="166"/>
        <end position="409"/>
    </location>
</feature>
<dbReference type="SUPFAM" id="SSF141868">
    <property type="entry name" value="EAL domain-like"/>
    <property type="match status" value="1"/>
</dbReference>
<dbReference type="AlphaFoldDB" id="A0A6B3SRN9"/>
<dbReference type="Gene3D" id="3.30.450.40">
    <property type="match status" value="1"/>
</dbReference>
<evidence type="ECO:0000313" key="2">
    <source>
        <dbReference type="EMBL" id="NEX61446.1"/>
    </source>
</evidence>
<dbReference type="SUPFAM" id="SSF55781">
    <property type="entry name" value="GAF domain-like"/>
    <property type="match status" value="1"/>
</dbReference>
<sequence length="409" mass="45150">MALSDLLKQSLAGNGFASGASLPQLLSAIRQHLEMDVAFVAEFFEGRRVFRHVDPADPGNPIQAGAGDPLEETYCMRVAEGRLPQLMRDAKDYPAAAELPVTFSLPVGAHLSVPIRLSDGSLYGTFCCFSHHADQTLDQRDHNMMKVFADVAAQFIESEQKRDRGHRQIAQRIRTVLDEDGLSMVYQPIYDVPSDRVVGFEALSRFPSRSEGEAQRPPDLWFSDAREAGLGWELEERAIQRGLAALDALPADVFVSANISPEYILEGALDEVFSDRVLERVVLEITEHAAVEHYDRLATLMAPFRRRGLRIAVDDAGAGYASFRHILNLAPDRIKLDISLTRDIDRDGARRALAAAFSRFSEVTGTSIVAEGVETLSELRTLLDIGVSTVQGFYIGRPEGLPEAVARCR</sequence>
<dbReference type="InterPro" id="IPR003018">
    <property type="entry name" value="GAF"/>
</dbReference>
<dbReference type="SMART" id="SM00052">
    <property type="entry name" value="EAL"/>
    <property type="match status" value="1"/>
</dbReference>
<organism evidence="2 3">
    <name type="scientific">Noviherbaspirillum galbum</name>
    <dbReference type="NCBI Taxonomy" id="2709383"/>
    <lineage>
        <taxon>Bacteria</taxon>
        <taxon>Pseudomonadati</taxon>
        <taxon>Pseudomonadota</taxon>
        <taxon>Betaproteobacteria</taxon>
        <taxon>Burkholderiales</taxon>
        <taxon>Oxalobacteraceae</taxon>
        <taxon>Noviherbaspirillum</taxon>
    </lineage>
</organism>
<dbReference type="InterPro" id="IPR001633">
    <property type="entry name" value="EAL_dom"/>
</dbReference>
<dbReference type="EMBL" id="JAAIVB010000036">
    <property type="protein sequence ID" value="NEX61446.1"/>
    <property type="molecule type" value="Genomic_DNA"/>
</dbReference>
<proteinExistence type="predicted"/>
<dbReference type="PROSITE" id="PS50883">
    <property type="entry name" value="EAL"/>
    <property type="match status" value="1"/>
</dbReference>
<dbReference type="InterPro" id="IPR050706">
    <property type="entry name" value="Cyclic-di-GMP_PDE-like"/>
</dbReference>
<dbReference type="RefSeq" id="WP_163962670.1">
    <property type="nucleotide sequence ID" value="NZ_JAAIVB010000036.1"/>
</dbReference>
<dbReference type="Pfam" id="PF00563">
    <property type="entry name" value="EAL"/>
    <property type="match status" value="1"/>
</dbReference>
<dbReference type="InterPro" id="IPR035919">
    <property type="entry name" value="EAL_sf"/>
</dbReference>
<comment type="caution">
    <text evidence="2">The sequence shown here is derived from an EMBL/GenBank/DDBJ whole genome shotgun (WGS) entry which is preliminary data.</text>
</comment>
<dbReference type="GO" id="GO:0071111">
    <property type="term" value="F:cyclic-guanylate-specific phosphodiesterase activity"/>
    <property type="evidence" value="ECO:0007669"/>
    <property type="project" value="InterPro"/>
</dbReference>
<dbReference type="SMART" id="SM00065">
    <property type="entry name" value="GAF"/>
    <property type="match status" value="1"/>
</dbReference>
<evidence type="ECO:0000259" key="1">
    <source>
        <dbReference type="PROSITE" id="PS50883"/>
    </source>
</evidence>
<accession>A0A6B3SRN9</accession>
<evidence type="ECO:0000313" key="3">
    <source>
        <dbReference type="Proteomes" id="UP000482155"/>
    </source>
</evidence>
<dbReference type="CDD" id="cd01948">
    <property type="entry name" value="EAL"/>
    <property type="match status" value="1"/>
</dbReference>
<name>A0A6B3SRN9_9BURK</name>
<dbReference type="PANTHER" id="PTHR33121">
    <property type="entry name" value="CYCLIC DI-GMP PHOSPHODIESTERASE PDEF"/>
    <property type="match status" value="1"/>
</dbReference>
<dbReference type="PANTHER" id="PTHR33121:SF76">
    <property type="entry name" value="SIGNALING PROTEIN"/>
    <property type="match status" value="1"/>
</dbReference>
<dbReference type="Proteomes" id="UP000482155">
    <property type="component" value="Unassembled WGS sequence"/>
</dbReference>
<protein>
    <submittedName>
        <fullName evidence="2">EAL domain-containing protein</fullName>
    </submittedName>
</protein>
<keyword evidence="3" id="KW-1185">Reference proteome</keyword>
<dbReference type="Gene3D" id="3.20.20.450">
    <property type="entry name" value="EAL domain"/>
    <property type="match status" value="1"/>
</dbReference>
<dbReference type="InterPro" id="IPR029016">
    <property type="entry name" value="GAF-like_dom_sf"/>
</dbReference>
<reference evidence="2 3" key="1">
    <citation type="submission" date="2020-02" db="EMBL/GenBank/DDBJ databases">
        <authorList>
            <person name="Kim M.K."/>
        </authorList>
    </citation>
    <scope>NUCLEOTIDE SEQUENCE [LARGE SCALE GENOMIC DNA]</scope>
    <source>
        <strain evidence="2 3">17J57-3</strain>
    </source>
</reference>
<gene>
    <name evidence="2" type="ORF">G3574_10170</name>
</gene>
<dbReference type="Pfam" id="PF13185">
    <property type="entry name" value="GAF_2"/>
    <property type="match status" value="1"/>
</dbReference>